<evidence type="ECO:0000256" key="1">
    <source>
        <dbReference type="SAM" id="MobiDB-lite"/>
    </source>
</evidence>
<feature type="compositionally biased region" description="Polar residues" evidence="1">
    <location>
        <begin position="58"/>
        <end position="73"/>
    </location>
</feature>
<keyword evidence="5" id="KW-1185">Reference proteome</keyword>
<dbReference type="AlphaFoldDB" id="A0A8E2JUJ8"/>
<feature type="compositionally biased region" description="Pro residues" evidence="1">
    <location>
        <begin position="612"/>
        <end position="623"/>
    </location>
</feature>
<sequence>MERRENHDDRSPRQSNNPNVFDDEYAVDPTDLDFELGVVDGFRPAFDQSSNQRDDQGSNHTTPRPSVSTTPASDANLRRMASRNSTAKGPARDSFSILHDGPNAPVPSRNANTPARATNSHATSLLHRASISSTASFATMARSESPFPAGPSHPYGMYPQNTTVNRSSSVTTSSTIRQPHRSYSGQRPTHPYAMYSQNVIENSDENDIIPAPPAIPVGFPGLNTGYHRQIGPDGEEQDIIGPDGHTEQLPPYSRYPEEGPTKASLVAEATSTPIATTAPGLNNSQDTLLEPGNQPNRQGASEVQMLPMSETASGAESVSTEKSQKARSWKGLKRKRVLWGKIPLCVALILLGLVLVFAVVLGAALGSWVAREKMKHHNVDAEPAVTIVTTASMFDASLIPTPSNLAPLPTGTFALPVGIPQESSPNCLTVANQLSAWSCVMGGPPVKLTIGLSPGGGGKVASLNPIPDDDNGIQYGVQPPTINMQSLSLVIDQDYPALGPAFHFQGMYNKLVVLENFAAANKLRKRHADDRPPMNPDFRHRFEVKPGDFPWFCYWNQTFIEGYIYVQDNSSAAYFTFPPSTSCSSTTLDSAASTSNPGSKPSSPSPQEEPTTPTPSTTPPPTTPLYTPSDWTAFPTSHPFIRPRDARLQGYPRVVKIEERRIPGAPQAYCQKMTLLDSGVVVPAYANGNPIIINLQETDPTMQQFMSASAGGAAASTKAAATTAATEGKRRLLPRDDPANACHCQWVIQ</sequence>
<organism evidence="4 5">
    <name type="scientific">Glonium stellatum</name>
    <dbReference type="NCBI Taxonomy" id="574774"/>
    <lineage>
        <taxon>Eukaryota</taxon>
        <taxon>Fungi</taxon>
        <taxon>Dikarya</taxon>
        <taxon>Ascomycota</taxon>
        <taxon>Pezizomycotina</taxon>
        <taxon>Dothideomycetes</taxon>
        <taxon>Pleosporomycetidae</taxon>
        <taxon>Gloniales</taxon>
        <taxon>Gloniaceae</taxon>
        <taxon>Glonium</taxon>
    </lineage>
</organism>
<name>A0A8E2JUJ8_9PEZI</name>
<feature type="region of interest" description="Disordered" evidence="1">
    <location>
        <begin position="275"/>
        <end position="300"/>
    </location>
</feature>
<dbReference type="Pfam" id="PF25130">
    <property type="entry name" value="DUF7820"/>
    <property type="match status" value="1"/>
</dbReference>
<reference evidence="4 5" key="1">
    <citation type="journal article" date="2016" name="Nat. Commun.">
        <title>Ectomycorrhizal ecology is imprinted in the genome of the dominant symbiotic fungus Cenococcum geophilum.</title>
        <authorList>
            <consortium name="DOE Joint Genome Institute"/>
            <person name="Peter M."/>
            <person name="Kohler A."/>
            <person name="Ohm R.A."/>
            <person name="Kuo A."/>
            <person name="Krutzmann J."/>
            <person name="Morin E."/>
            <person name="Arend M."/>
            <person name="Barry K.W."/>
            <person name="Binder M."/>
            <person name="Choi C."/>
            <person name="Clum A."/>
            <person name="Copeland A."/>
            <person name="Grisel N."/>
            <person name="Haridas S."/>
            <person name="Kipfer T."/>
            <person name="LaButti K."/>
            <person name="Lindquist E."/>
            <person name="Lipzen A."/>
            <person name="Maire R."/>
            <person name="Meier B."/>
            <person name="Mihaltcheva S."/>
            <person name="Molinier V."/>
            <person name="Murat C."/>
            <person name="Poggeler S."/>
            <person name="Quandt C.A."/>
            <person name="Sperisen C."/>
            <person name="Tritt A."/>
            <person name="Tisserant E."/>
            <person name="Crous P.W."/>
            <person name="Henrissat B."/>
            <person name="Nehls U."/>
            <person name="Egli S."/>
            <person name="Spatafora J.W."/>
            <person name="Grigoriev I.V."/>
            <person name="Martin F.M."/>
        </authorList>
    </citation>
    <scope>NUCLEOTIDE SEQUENCE [LARGE SCALE GENOMIC DNA]</scope>
    <source>
        <strain evidence="4 5">CBS 207.34</strain>
    </source>
</reference>
<evidence type="ECO:0000313" key="4">
    <source>
        <dbReference type="EMBL" id="OCL10023.1"/>
    </source>
</evidence>
<dbReference type="OrthoDB" id="5384459at2759"/>
<dbReference type="PANTHER" id="PTHR42078">
    <property type="entry name" value="GLUCAN 1, 4-ALPHA-GLUCOSIDASE"/>
    <property type="match status" value="1"/>
</dbReference>
<dbReference type="Proteomes" id="UP000250140">
    <property type="component" value="Unassembled WGS sequence"/>
</dbReference>
<feature type="compositionally biased region" description="Basic and acidic residues" evidence="1">
    <location>
        <begin position="1"/>
        <end position="12"/>
    </location>
</feature>
<feature type="region of interest" description="Disordered" evidence="1">
    <location>
        <begin position="1"/>
        <end position="28"/>
    </location>
</feature>
<dbReference type="PANTHER" id="PTHR42078:SF1">
    <property type="entry name" value="GLUCAN 1, 4-ALPHA-GLUCOSIDASE"/>
    <property type="match status" value="1"/>
</dbReference>
<feature type="region of interest" description="Disordered" evidence="1">
    <location>
        <begin position="586"/>
        <end position="631"/>
    </location>
</feature>
<feature type="region of interest" description="Disordered" evidence="1">
    <location>
        <begin position="235"/>
        <end position="261"/>
    </location>
</feature>
<dbReference type="EMBL" id="KV749319">
    <property type="protein sequence ID" value="OCL10023.1"/>
    <property type="molecule type" value="Genomic_DNA"/>
</dbReference>
<keyword evidence="2" id="KW-1133">Transmembrane helix</keyword>
<accession>A0A8E2JUJ8</accession>
<feature type="compositionally biased region" description="Low complexity" evidence="1">
    <location>
        <begin position="586"/>
        <end position="611"/>
    </location>
</feature>
<feature type="domain" description="DUF7820" evidence="3">
    <location>
        <begin position="389"/>
        <end position="747"/>
    </location>
</feature>
<evidence type="ECO:0000313" key="5">
    <source>
        <dbReference type="Proteomes" id="UP000250140"/>
    </source>
</evidence>
<keyword evidence="2" id="KW-0812">Transmembrane</keyword>
<keyword evidence="2" id="KW-0472">Membrane</keyword>
<feature type="region of interest" description="Disordered" evidence="1">
    <location>
        <begin position="165"/>
        <end position="190"/>
    </location>
</feature>
<feature type="region of interest" description="Disordered" evidence="1">
    <location>
        <begin position="43"/>
        <end position="116"/>
    </location>
</feature>
<feature type="transmembrane region" description="Helical" evidence="2">
    <location>
        <begin position="342"/>
        <end position="369"/>
    </location>
</feature>
<evidence type="ECO:0000259" key="3">
    <source>
        <dbReference type="Pfam" id="PF25130"/>
    </source>
</evidence>
<proteinExistence type="predicted"/>
<feature type="compositionally biased region" description="Low complexity" evidence="1">
    <location>
        <begin position="165"/>
        <end position="175"/>
    </location>
</feature>
<gene>
    <name evidence="4" type="ORF">AOQ84DRAFT_353743</name>
</gene>
<protein>
    <recommendedName>
        <fullName evidence="3">DUF7820 domain-containing protein</fullName>
    </recommendedName>
</protein>
<evidence type="ECO:0000256" key="2">
    <source>
        <dbReference type="SAM" id="Phobius"/>
    </source>
</evidence>
<dbReference type="InterPro" id="IPR056722">
    <property type="entry name" value="DUF7820"/>
</dbReference>